<proteinExistence type="predicted"/>
<dbReference type="Proteomes" id="UP000230709">
    <property type="component" value="Chromosome"/>
</dbReference>
<accession>A0A2D2CYK6</accession>
<keyword evidence="2" id="KW-1185">Reference proteome</keyword>
<organism evidence="1 2">
    <name type="scientific">Methylosinus trichosporium (strain ATCC 35070 / NCIMB 11131 / UNIQEM 75 / OB3b)</name>
    <dbReference type="NCBI Taxonomy" id="595536"/>
    <lineage>
        <taxon>Bacteria</taxon>
        <taxon>Pseudomonadati</taxon>
        <taxon>Pseudomonadota</taxon>
        <taxon>Alphaproteobacteria</taxon>
        <taxon>Hyphomicrobiales</taxon>
        <taxon>Methylocystaceae</taxon>
        <taxon>Methylosinus</taxon>
    </lineage>
</organism>
<name>A0A2D2CYK6_METT3</name>
<evidence type="ECO:0000313" key="1">
    <source>
        <dbReference type="EMBL" id="ATQ67805.1"/>
    </source>
</evidence>
<reference evidence="2" key="1">
    <citation type="submission" date="2017-10" db="EMBL/GenBank/DDBJ databases">
        <title>Completed PacBio SMRT sequence of Methylosinus trichosporium OB3b reveals presence of a third large plasmid.</title>
        <authorList>
            <person name="Charles T.C."/>
            <person name="Lynch M.D.J."/>
            <person name="Heil J.R."/>
            <person name="Cheng J."/>
        </authorList>
    </citation>
    <scope>NUCLEOTIDE SEQUENCE [LARGE SCALE GENOMIC DNA]</scope>
    <source>
        <strain evidence="2">OB3b</strain>
    </source>
</reference>
<dbReference type="KEGG" id="mtw:CQW49_07790"/>
<dbReference type="EMBL" id="CP023737">
    <property type="protein sequence ID" value="ATQ67805.1"/>
    <property type="molecule type" value="Genomic_DNA"/>
</dbReference>
<evidence type="ECO:0000313" key="2">
    <source>
        <dbReference type="Proteomes" id="UP000230709"/>
    </source>
</evidence>
<protein>
    <submittedName>
        <fullName evidence="1">Uncharacterized protein</fullName>
    </submittedName>
</protein>
<sequence>MAARPKARERRGIEDLLAWAYLRELPKTAMRRTDGPKLWRSGWMKVEEWLEELSLAGPNENRFGVVPDLSVMTAPHEDALRVHEAVCRLDELDIGVPDDWSPCAELGDLDGHGAALPGLALARLCVTGADGVPRLRRSARALVFRHAILGGCPDWEIDPPQVRVVSEYGRPKWFLREVMWFDGVDGQVAHEVEIDGCDKWGHARPGAYQKTYLDPDPVDGVVGRGEYEIWRWALDLLVEDLAGLLVDFEAVASDRPMRPWVEAAPRKGRTLRDLRQDAGWQIRGDARRAKGRL</sequence>
<gene>
    <name evidence="1" type="ORF">CQW49_07790</name>
</gene>
<dbReference type="AlphaFoldDB" id="A0A2D2CYK6"/>